<keyword evidence="2" id="KW-0378">Hydrolase</keyword>
<dbReference type="SMART" id="SM00490">
    <property type="entry name" value="HELICc"/>
    <property type="match status" value="1"/>
</dbReference>
<evidence type="ECO:0000313" key="7">
    <source>
        <dbReference type="EMBL" id="RKP39730.1"/>
    </source>
</evidence>
<dbReference type="PANTHER" id="PTHR47960">
    <property type="entry name" value="DEAD-BOX ATP-DEPENDENT RNA HELICASE 50"/>
    <property type="match status" value="1"/>
</dbReference>
<dbReference type="Pfam" id="PF00271">
    <property type="entry name" value="Helicase_C"/>
    <property type="match status" value="1"/>
</dbReference>
<dbReference type="Gene3D" id="3.40.50.300">
    <property type="entry name" value="P-loop containing nucleotide triphosphate hydrolases"/>
    <property type="match status" value="1"/>
</dbReference>
<dbReference type="GO" id="GO:0005524">
    <property type="term" value="F:ATP binding"/>
    <property type="evidence" value="ECO:0007669"/>
    <property type="project" value="UniProtKB-KW"/>
</dbReference>
<dbReference type="Proteomes" id="UP000268162">
    <property type="component" value="Unassembled WGS sequence"/>
</dbReference>
<dbReference type="GO" id="GO:0016787">
    <property type="term" value="F:hydrolase activity"/>
    <property type="evidence" value="ECO:0007669"/>
    <property type="project" value="UniProtKB-KW"/>
</dbReference>
<dbReference type="InterPro" id="IPR001650">
    <property type="entry name" value="Helicase_C-like"/>
</dbReference>
<protein>
    <recommendedName>
        <fullName evidence="6">Helicase C-terminal domain-containing protein</fullName>
    </recommendedName>
</protein>
<keyword evidence="8" id="KW-1185">Reference proteome</keyword>
<evidence type="ECO:0000259" key="6">
    <source>
        <dbReference type="PROSITE" id="PS51194"/>
    </source>
</evidence>
<feature type="compositionally biased region" description="Basic and acidic residues" evidence="5">
    <location>
        <begin position="48"/>
        <end position="59"/>
    </location>
</feature>
<keyword evidence="4" id="KW-0067">ATP-binding</keyword>
<sequence>MDVALGGSEARLTTRLLWLLTRDLKDHPVAPVTWNHHAYLKRLEKLGQSRGSDHQRNDDPSSSDSSAPVPLPAPLDPLPSRQFIFSGATLCPRFNKKSVRAYLARGFPKALYLKESQAFVINANTSEMMLQWDHPLTAPRTTKAQFVAEVIAHSMARLRDAISKGESATPGPAHPPLVMVFCRDPLAAQMYYNRAMARINLRSPMTVQTGKEEEEEVGATSLATVWANVQPRLYSRELDESERAELLREITTPINTTTAPSSTTTGSGPINLVFTSDSLHRGMDLPHVAQVILADFVRTAHEYIHSAGRTGRAGQKGEVISILSAEDLPLAESIAYFNSTEITDSLSTFRTIRYASGTKPKTSLEHLSDEFRSKR</sequence>
<evidence type="ECO:0000256" key="2">
    <source>
        <dbReference type="ARBA" id="ARBA00022801"/>
    </source>
</evidence>
<evidence type="ECO:0000256" key="3">
    <source>
        <dbReference type="ARBA" id="ARBA00022806"/>
    </source>
</evidence>
<proteinExistence type="predicted"/>
<dbReference type="GO" id="GO:0004386">
    <property type="term" value="F:helicase activity"/>
    <property type="evidence" value="ECO:0007669"/>
    <property type="project" value="UniProtKB-KW"/>
</dbReference>
<name>A0A4Q0A397_9FUNG</name>
<keyword evidence="1" id="KW-0547">Nucleotide-binding</keyword>
<evidence type="ECO:0000256" key="5">
    <source>
        <dbReference type="SAM" id="MobiDB-lite"/>
    </source>
</evidence>
<dbReference type="EMBL" id="ML002248">
    <property type="protein sequence ID" value="RKP39730.1"/>
    <property type="molecule type" value="Genomic_DNA"/>
</dbReference>
<dbReference type="STRING" id="215637.A0A4Q0A397"/>
<accession>A0A4Q0A397</accession>
<dbReference type="AlphaFoldDB" id="A0A4Q0A397"/>
<gene>
    <name evidence="7" type="ORF">BJ085DRAFT_29680</name>
</gene>
<evidence type="ECO:0000313" key="8">
    <source>
        <dbReference type="Proteomes" id="UP000268162"/>
    </source>
</evidence>
<dbReference type="InterPro" id="IPR027417">
    <property type="entry name" value="P-loop_NTPase"/>
</dbReference>
<evidence type="ECO:0000256" key="1">
    <source>
        <dbReference type="ARBA" id="ARBA00022741"/>
    </source>
</evidence>
<feature type="domain" description="Helicase C-terminal" evidence="6">
    <location>
        <begin position="157"/>
        <end position="353"/>
    </location>
</feature>
<dbReference type="SUPFAM" id="SSF52540">
    <property type="entry name" value="P-loop containing nucleoside triphosphate hydrolases"/>
    <property type="match status" value="1"/>
</dbReference>
<evidence type="ECO:0000256" key="4">
    <source>
        <dbReference type="ARBA" id="ARBA00022840"/>
    </source>
</evidence>
<feature type="region of interest" description="Disordered" evidence="5">
    <location>
        <begin position="48"/>
        <end position="72"/>
    </location>
</feature>
<reference evidence="8" key="1">
    <citation type="journal article" date="2018" name="Nat. Microbiol.">
        <title>Leveraging single-cell genomics to expand the fungal tree of life.</title>
        <authorList>
            <person name="Ahrendt S.R."/>
            <person name="Quandt C.A."/>
            <person name="Ciobanu D."/>
            <person name="Clum A."/>
            <person name="Salamov A."/>
            <person name="Andreopoulos B."/>
            <person name="Cheng J.F."/>
            <person name="Woyke T."/>
            <person name="Pelin A."/>
            <person name="Henrissat B."/>
            <person name="Reynolds N.K."/>
            <person name="Benny G.L."/>
            <person name="Smith M.E."/>
            <person name="James T.Y."/>
            <person name="Grigoriev I.V."/>
        </authorList>
    </citation>
    <scope>NUCLEOTIDE SEQUENCE [LARGE SCALE GENOMIC DNA]</scope>
    <source>
        <strain evidence="8">RSA 468</strain>
    </source>
</reference>
<organism evidence="7 8">
    <name type="scientific">Dimargaris cristalligena</name>
    <dbReference type="NCBI Taxonomy" id="215637"/>
    <lineage>
        <taxon>Eukaryota</taxon>
        <taxon>Fungi</taxon>
        <taxon>Fungi incertae sedis</taxon>
        <taxon>Zoopagomycota</taxon>
        <taxon>Kickxellomycotina</taxon>
        <taxon>Dimargaritomycetes</taxon>
        <taxon>Dimargaritales</taxon>
        <taxon>Dimargaritaceae</taxon>
        <taxon>Dimargaris</taxon>
    </lineage>
</organism>
<keyword evidence="3" id="KW-0347">Helicase</keyword>
<dbReference type="PROSITE" id="PS51194">
    <property type="entry name" value="HELICASE_CTER"/>
    <property type="match status" value="1"/>
</dbReference>